<reference evidence="3 4" key="1">
    <citation type="submission" date="2024-03" db="EMBL/GenBank/DDBJ databases">
        <title>Sulfurimonas sp. HSL3-1.</title>
        <authorList>
            <person name="Wang S."/>
        </authorList>
    </citation>
    <scope>NUCLEOTIDE SEQUENCE [LARGE SCALE GENOMIC DNA]</scope>
    <source>
        <strain evidence="3 4">HSL3-1</strain>
    </source>
</reference>
<keyword evidence="3" id="KW-0540">Nuclease</keyword>
<dbReference type="InterPro" id="IPR036691">
    <property type="entry name" value="Endo/exonu/phosph_ase_sf"/>
</dbReference>
<keyword evidence="4" id="KW-1185">Reference proteome</keyword>
<evidence type="ECO:0000256" key="1">
    <source>
        <dbReference type="SAM" id="SignalP"/>
    </source>
</evidence>
<dbReference type="Pfam" id="PF19580">
    <property type="entry name" value="Exo_endo_phos_3"/>
    <property type="match status" value="1"/>
</dbReference>
<feature type="chain" id="PRO_5046213652" evidence="1">
    <location>
        <begin position="17"/>
        <end position="336"/>
    </location>
</feature>
<sequence length="336" mass="38424">MIKFLAALLLPLLLFAGEPMRIATYNVENLFDLERSGNEYAEYIPDTPWQWNEKNYRKKLNHIARVIAEIKPDVIGLQEIESDRALRDLQVAVKRAGWYLPHRAIADAKPSVVKTALLSRLPVKVKREIAVANGNRIRNILEVRLETGGEPLYVFVNHWKSKSGPESLRILSAKALKARLDALGSVSYVLLGDFNADYDEKHLFARKRKHNDTDGITGINDVLMTMRDEKGITLEELARCPSCAYDLWYELPALQRWSHSFYGQNEALDHIIISPALADHKGNEYVRGSFACFKPEYLVTNKGAPNRWQRSRTYPKHHIGKGYSDHLPIYADFILK</sequence>
<keyword evidence="3" id="KW-0378">Hydrolase</keyword>
<gene>
    <name evidence="3" type="ORF">WCY31_05165</name>
</gene>
<keyword evidence="3" id="KW-0255">Endonuclease</keyword>
<dbReference type="PANTHER" id="PTHR42834">
    <property type="entry name" value="ENDONUCLEASE/EXONUCLEASE/PHOSPHATASE FAMILY PROTEIN (AFU_ORTHOLOGUE AFUA_3G09210)"/>
    <property type="match status" value="1"/>
</dbReference>
<organism evidence="3 4">
    <name type="scientific">Sulfurimonas diazotrophicus</name>
    <dbReference type="NCBI Taxonomy" id="3131939"/>
    <lineage>
        <taxon>Bacteria</taxon>
        <taxon>Pseudomonadati</taxon>
        <taxon>Campylobacterota</taxon>
        <taxon>Epsilonproteobacteria</taxon>
        <taxon>Campylobacterales</taxon>
        <taxon>Sulfurimonadaceae</taxon>
        <taxon>Sulfurimonas</taxon>
    </lineage>
</organism>
<keyword evidence="1" id="KW-0732">Signal</keyword>
<accession>A0ABZ3HC40</accession>
<dbReference type="PANTHER" id="PTHR42834:SF1">
    <property type="entry name" value="ENDONUCLEASE_EXONUCLEASE_PHOSPHATASE FAMILY PROTEIN (AFU_ORTHOLOGUE AFUA_3G09210)"/>
    <property type="match status" value="1"/>
</dbReference>
<protein>
    <submittedName>
        <fullName evidence="3">Endonuclease/exonuclease/phosphatase family protein</fullName>
    </submittedName>
</protein>
<dbReference type="Gene3D" id="3.60.10.10">
    <property type="entry name" value="Endonuclease/exonuclease/phosphatase"/>
    <property type="match status" value="1"/>
</dbReference>
<evidence type="ECO:0000259" key="2">
    <source>
        <dbReference type="Pfam" id="PF19580"/>
    </source>
</evidence>
<dbReference type="InterPro" id="IPR005135">
    <property type="entry name" value="Endo/exonuclease/phosphatase"/>
</dbReference>
<dbReference type="SUPFAM" id="SSF56219">
    <property type="entry name" value="DNase I-like"/>
    <property type="match status" value="1"/>
</dbReference>
<dbReference type="Proteomes" id="UP001447842">
    <property type="component" value="Chromosome"/>
</dbReference>
<evidence type="ECO:0000313" key="4">
    <source>
        <dbReference type="Proteomes" id="UP001447842"/>
    </source>
</evidence>
<feature type="signal peptide" evidence="1">
    <location>
        <begin position="1"/>
        <end position="16"/>
    </location>
</feature>
<proteinExistence type="predicted"/>
<feature type="domain" description="Endonuclease/exonuclease/phosphatase" evidence="2">
    <location>
        <begin position="22"/>
        <end position="226"/>
    </location>
</feature>
<evidence type="ECO:0000313" key="3">
    <source>
        <dbReference type="EMBL" id="XAU16098.1"/>
    </source>
</evidence>
<dbReference type="EMBL" id="CP147920">
    <property type="protein sequence ID" value="XAU16098.1"/>
    <property type="molecule type" value="Genomic_DNA"/>
</dbReference>
<dbReference type="RefSeq" id="WP_345973465.1">
    <property type="nucleotide sequence ID" value="NZ_CP147920.1"/>
</dbReference>
<name>A0ABZ3HC40_9BACT</name>
<dbReference type="GO" id="GO:0004519">
    <property type="term" value="F:endonuclease activity"/>
    <property type="evidence" value="ECO:0007669"/>
    <property type="project" value="UniProtKB-KW"/>
</dbReference>